<evidence type="ECO:0000256" key="2">
    <source>
        <dbReference type="SAM" id="SignalP"/>
    </source>
</evidence>
<keyword evidence="2" id="KW-0732">Signal</keyword>
<evidence type="ECO:0000256" key="1">
    <source>
        <dbReference type="SAM" id="MobiDB-lite"/>
    </source>
</evidence>
<dbReference type="AlphaFoldDB" id="A0A7S7NXE7"/>
<dbReference type="RefSeq" id="WP_194453165.1">
    <property type="nucleotide sequence ID" value="NZ_CP063849.1"/>
</dbReference>
<gene>
    <name evidence="3" type="ORF">IRI77_16655</name>
</gene>
<feature type="compositionally biased region" description="Low complexity" evidence="1">
    <location>
        <begin position="142"/>
        <end position="152"/>
    </location>
</feature>
<organism evidence="3 4">
    <name type="scientific">Paludibaculum fermentans</name>
    <dbReference type="NCBI Taxonomy" id="1473598"/>
    <lineage>
        <taxon>Bacteria</taxon>
        <taxon>Pseudomonadati</taxon>
        <taxon>Acidobacteriota</taxon>
        <taxon>Terriglobia</taxon>
        <taxon>Bryobacterales</taxon>
        <taxon>Bryobacteraceae</taxon>
        <taxon>Paludibaculum</taxon>
    </lineage>
</organism>
<reference evidence="3 4" key="1">
    <citation type="submission" date="2020-10" db="EMBL/GenBank/DDBJ databases">
        <title>Complete genome sequence of Paludibaculum fermentans P105T, a facultatively anaerobic acidobacterium capable of dissimilatory Fe(III) reduction.</title>
        <authorList>
            <person name="Dedysh S.N."/>
            <person name="Beletsky A.V."/>
            <person name="Kulichevskaya I.S."/>
            <person name="Mardanov A.V."/>
            <person name="Ravin N.V."/>
        </authorList>
    </citation>
    <scope>NUCLEOTIDE SEQUENCE [LARGE SCALE GENOMIC DNA]</scope>
    <source>
        <strain evidence="3 4">P105</strain>
    </source>
</reference>
<sequence>MTRPSLLFCTLALSAFAQQTPAVHLDSTLPAGTPLRVALESKVSTRHLGDPIKGALIDPIYLVDRLVLPAGAQVEGRIAWIGGVPLARRLHALLSGNFTPPREVRAEFHTLILNGGTRLALQTTSVGGAANTARVSAPGKNPSTPTSPAGSAAALAFQPPSKLSLLKSALIGMLPYHRQSWSRGTLFSPTLSRPVTAPLLTAAQSESFALAADSTGGQQVHARLLHPVNSRTARIGGKVEAVVTRPWYPAGQAPPIPEGTLLHGDIVDAQPARALHRNGRVFFVFRQLQRPGAPAESIQGYLEGAEAPSQAHMAINNEGAVRVDSPKSRFLFPALAVAVAGLSLHQDIDAEGIPDQDLAGRAESGAVGLGLIGTVLAQTSRTVASGIAFTGAGFSVYTTFLARGEDVFLPANTPVRISLKSR</sequence>
<name>A0A7S7NXE7_PALFE</name>
<dbReference type="KEGG" id="pfer:IRI77_16655"/>
<keyword evidence="4" id="KW-1185">Reference proteome</keyword>
<evidence type="ECO:0000313" key="3">
    <source>
        <dbReference type="EMBL" id="QOY91511.1"/>
    </source>
</evidence>
<protein>
    <submittedName>
        <fullName evidence="3">Uncharacterized protein</fullName>
    </submittedName>
</protein>
<proteinExistence type="predicted"/>
<dbReference type="EMBL" id="CP063849">
    <property type="protein sequence ID" value="QOY91511.1"/>
    <property type="molecule type" value="Genomic_DNA"/>
</dbReference>
<evidence type="ECO:0000313" key="4">
    <source>
        <dbReference type="Proteomes" id="UP000593892"/>
    </source>
</evidence>
<feature type="region of interest" description="Disordered" evidence="1">
    <location>
        <begin position="133"/>
        <end position="152"/>
    </location>
</feature>
<feature type="chain" id="PRO_5032342441" evidence="2">
    <location>
        <begin position="18"/>
        <end position="422"/>
    </location>
</feature>
<accession>A0A7S7NXE7</accession>
<dbReference type="Proteomes" id="UP000593892">
    <property type="component" value="Chromosome"/>
</dbReference>
<feature type="signal peptide" evidence="2">
    <location>
        <begin position="1"/>
        <end position="17"/>
    </location>
</feature>